<keyword evidence="3" id="KW-0464">Manganese</keyword>
<evidence type="ECO:0000313" key="6">
    <source>
        <dbReference type="Proteomes" id="UP000824890"/>
    </source>
</evidence>
<gene>
    <name evidence="5" type="ORF">HID58_043076</name>
</gene>
<evidence type="ECO:0000313" key="5">
    <source>
        <dbReference type="EMBL" id="KAH0903573.1"/>
    </source>
</evidence>
<name>A0ABQ8BFU9_BRANA</name>
<reference evidence="5 6" key="1">
    <citation type="submission" date="2021-05" db="EMBL/GenBank/DDBJ databases">
        <title>Genome Assembly of Synthetic Allotetraploid Brassica napus Reveals Homoeologous Exchanges between Subgenomes.</title>
        <authorList>
            <person name="Davis J.T."/>
        </authorList>
    </citation>
    <scope>NUCLEOTIDE SEQUENCE [LARGE SCALE GENOMIC DNA]</scope>
    <source>
        <strain evidence="6">cv. Da-Ae</strain>
        <tissue evidence="5">Seedling</tissue>
    </source>
</reference>
<evidence type="ECO:0000256" key="4">
    <source>
        <dbReference type="RuleBase" id="RU362027"/>
    </source>
</evidence>
<dbReference type="Gene3D" id="3.90.550.10">
    <property type="entry name" value="Spore Coat Polysaccharide Biosynthesis Protein SpsA, Chain A"/>
    <property type="match status" value="1"/>
</dbReference>
<dbReference type="EC" id="2.4.1.-" evidence="4"/>
<dbReference type="InterPro" id="IPR050587">
    <property type="entry name" value="GNT1/Glycosyltrans_8"/>
</dbReference>
<keyword evidence="1" id="KW-0328">Glycosyltransferase</keyword>
<proteinExistence type="inferred from homology"/>
<dbReference type="PANTHER" id="PTHR11183">
    <property type="entry name" value="GLYCOGENIN SUBFAMILY MEMBER"/>
    <property type="match status" value="1"/>
</dbReference>
<sequence length="347" mass="39069">MTPESPMDSTASEKKHNERAYVTFLAGNGDYVKGAVGLAKGLRKVKSAYPLIVAILPDVPEEHREILRSQGCSGLDGASPSERTESKTSLLLSGTLARSDESEFTLEPLDLLVVTVCARIWFEEYSKMIYLDADIQVYDNIDDLFDMEDGYLHGVLSCFCEKIWSYLPLYSIGWCQYRPEVTWPAEMESLPPPPYFNAGMFVFEPNPLTYESLLHTLQITPPTPFAEQDFLNMFFAKVFKPVPPVYNLILSVLWRHPGSVNLETVKVVHYCPPGAKPWRYTGEEPNMDREDVKMLIKQWWDIYNDESLDFKAKSAADLKENLSVSTIIASVPRPSVICLSPPAPPAA</sequence>
<dbReference type="InterPro" id="IPR002495">
    <property type="entry name" value="Glyco_trans_8"/>
</dbReference>
<keyword evidence="2" id="KW-0808">Transferase</keyword>
<protein>
    <recommendedName>
        <fullName evidence="4">Hexosyltransferase</fullName>
        <ecNumber evidence="4">2.4.1.-</ecNumber>
    </recommendedName>
</protein>
<accession>A0ABQ8BFU9</accession>
<dbReference type="Proteomes" id="UP000824890">
    <property type="component" value="Unassembled WGS sequence"/>
</dbReference>
<dbReference type="SUPFAM" id="SSF53448">
    <property type="entry name" value="Nucleotide-diphospho-sugar transferases"/>
    <property type="match status" value="1"/>
</dbReference>
<evidence type="ECO:0000256" key="2">
    <source>
        <dbReference type="ARBA" id="ARBA00022679"/>
    </source>
</evidence>
<dbReference type="CDD" id="cd02537">
    <property type="entry name" value="GT8_Glycogenin"/>
    <property type="match status" value="1"/>
</dbReference>
<keyword evidence="6" id="KW-1185">Reference proteome</keyword>
<dbReference type="EMBL" id="JAGKQM010000011">
    <property type="protein sequence ID" value="KAH0903573.1"/>
    <property type="molecule type" value="Genomic_DNA"/>
</dbReference>
<comment type="caution">
    <text evidence="5">The sequence shown here is derived from an EMBL/GenBank/DDBJ whole genome shotgun (WGS) entry which is preliminary data.</text>
</comment>
<comment type="similarity">
    <text evidence="4">Belongs to the glycosyltransferase 8 family.</text>
</comment>
<evidence type="ECO:0000256" key="3">
    <source>
        <dbReference type="ARBA" id="ARBA00023211"/>
    </source>
</evidence>
<organism evidence="5 6">
    <name type="scientific">Brassica napus</name>
    <name type="common">Rape</name>
    <dbReference type="NCBI Taxonomy" id="3708"/>
    <lineage>
        <taxon>Eukaryota</taxon>
        <taxon>Viridiplantae</taxon>
        <taxon>Streptophyta</taxon>
        <taxon>Embryophyta</taxon>
        <taxon>Tracheophyta</taxon>
        <taxon>Spermatophyta</taxon>
        <taxon>Magnoliopsida</taxon>
        <taxon>eudicotyledons</taxon>
        <taxon>Gunneridae</taxon>
        <taxon>Pentapetalae</taxon>
        <taxon>rosids</taxon>
        <taxon>malvids</taxon>
        <taxon>Brassicales</taxon>
        <taxon>Brassicaceae</taxon>
        <taxon>Brassiceae</taxon>
        <taxon>Brassica</taxon>
    </lineage>
</organism>
<dbReference type="Pfam" id="PF01501">
    <property type="entry name" value="Glyco_transf_8"/>
    <property type="match status" value="1"/>
</dbReference>
<evidence type="ECO:0000256" key="1">
    <source>
        <dbReference type="ARBA" id="ARBA00022676"/>
    </source>
</evidence>
<dbReference type="InterPro" id="IPR029044">
    <property type="entry name" value="Nucleotide-diphossugar_trans"/>
</dbReference>